<feature type="region of interest" description="Disordered" evidence="1">
    <location>
        <begin position="388"/>
        <end position="458"/>
    </location>
</feature>
<feature type="compositionally biased region" description="Polar residues" evidence="1">
    <location>
        <begin position="277"/>
        <end position="294"/>
    </location>
</feature>
<feature type="region of interest" description="Disordered" evidence="1">
    <location>
        <begin position="277"/>
        <end position="302"/>
    </location>
</feature>
<gene>
    <name evidence="2" type="ORF">CFP56_036050</name>
</gene>
<feature type="compositionally biased region" description="Polar residues" evidence="1">
    <location>
        <begin position="348"/>
        <end position="359"/>
    </location>
</feature>
<dbReference type="PANTHER" id="PTHR36607:SF20">
    <property type="entry name" value="AMINOTRANSFERASE-LIKE PLANT MOBILE DOMAIN-CONTAINING PROTEIN"/>
    <property type="match status" value="1"/>
</dbReference>
<dbReference type="PANTHER" id="PTHR36607">
    <property type="entry name" value="1,2-DIHYDROXY-3-KETO-5-METHYLTHIOPENTENE DIOXYGENASE 4"/>
    <property type="match status" value="1"/>
</dbReference>
<feature type="compositionally biased region" description="Polar residues" evidence="1">
    <location>
        <begin position="388"/>
        <end position="409"/>
    </location>
</feature>
<keyword evidence="3" id="KW-1185">Reference proteome</keyword>
<sequence>MVFFKDFSSFNKKYLVVTKESNDAKEVDISMLVERPIIGRFAERWPELKDSRDIVEWTYDVSQNSGSPSGAWSLRSSLHKNTTESRYLHFDEHEARKLIHGTSMQWDANLYVKNREETFLDDGGLFRNSLTYFMSIRSSYLSMRQDGHLIVEPYSPFRFSRQLGLCQDIPGTIKEDICQGTLDKIVEFWRLCILYKTGCKAFFPVPPTLSNSILHTTSGYKKWWNHIHGKYLDDGVNILVASAHPPPPKSKVVQPINVKSDNNKDIQLPKVHVPNTFSKSVNHPIQSKESQGVTTKLKKPPSKAPYIERSLEVQDAFDGGANPVLEEMSDDNDSDHHWVRTKKPKLTIPSNPNSLRGITSASENLKGAKDQSGQQVLNMEVDNEAAFENNSNPQSLSTSPKNRSDQQTLPLDIDNDVASNDSESSISGPQSSTALPRNIGEVANTDSRKNVTRSPQRTKSYTPKVFEYNPNDEILKCRIDLAFNLWKSLQQKIVRTPFNKTYLLLDGANKIFEAITTNQAIDPSTLETLVAEYFDKANTFTSLQSSFSSCMTLEQHDKKLTEYKVQLDD</sequence>
<dbReference type="Proteomes" id="UP000237347">
    <property type="component" value="Unassembled WGS sequence"/>
</dbReference>
<feature type="compositionally biased region" description="Polar residues" evidence="1">
    <location>
        <begin position="417"/>
        <end position="435"/>
    </location>
</feature>
<organism evidence="2 3">
    <name type="scientific">Quercus suber</name>
    <name type="common">Cork oak</name>
    <dbReference type="NCBI Taxonomy" id="58331"/>
    <lineage>
        <taxon>Eukaryota</taxon>
        <taxon>Viridiplantae</taxon>
        <taxon>Streptophyta</taxon>
        <taxon>Embryophyta</taxon>
        <taxon>Tracheophyta</taxon>
        <taxon>Spermatophyta</taxon>
        <taxon>Magnoliopsida</taxon>
        <taxon>eudicotyledons</taxon>
        <taxon>Gunneridae</taxon>
        <taxon>Pentapetalae</taxon>
        <taxon>rosids</taxon>
        <taxon>fabids</taxon>
        <taxon>Fagales</taxon>
        <taxon>Fagaceae</taxon>
        <taxon>Quercus</taxon>
    </lineage>
</organism>
<feature type="region of interest" description="Disordered" evidence="1">
    <location>
        <begin position="321"/>
        <end position="359"/>
    </location>
</feature>
<name>A0AAW0J7T3_QUESU</name>
<proteinExistence type="predicted"/>
<comment type="caution">
    <text evidence="2">The sequence shown here is derived from an EMBL/GenBank/DDBJ whole genome shotgun (WGS) entry which is preliminary data.</text>
</comment>
<accession>A0AAW0J7T3</accession>
<evidence type="ECO:0000313" key="2">
    <source>
        <dbReference type="EMBL" id="KAK7822858.1"/>
    </source>
</evidence>
<evidence type="ECO:0008006" key="4">
    <source>
        <dbReference type="Google" id="ProtNLM"/>
    </source>
</evidence>
<evidence type="ECO:0000256" key="1">
    <source>
        <dbReference type="SAM" id="MobiDB-lite"/>
    </source>
</evidence>
<dbReference type="EMBL" id="PKMF04000653">
    <property type="protein sequence ID" value="KAK7822858.1"/>
    <property type="molecule type" value="Genomic_DNA"/>
</dbReference>
<dbReference type="AlphaFoldDB" id="A0AAW0J7T3"/>
<reference evidence="2 3" key="1">
    <citation type="journal article" date="2018" name="Sci. Data">
        <title>The draft genome sequence of cork oak.</title>
        <authorList>
            <person name="Ramos A.M."/>
            <person name="Usie A."/>
            <person name="Barbosa P."/>
            <person name="Barros P.M."/>
            <person name="Capote T."/>
            <person name="Chaves I."/>
            <person name="Simoes F."/>
            <person name="Abreu I."/>
            <person name="Carrasquinho I."/>
            <person name="Faro C."/>
            <person name="Guimaraes J.B."/>
            <person name="Mendonca D."/>
            <person name="Nobrega F."/>
            <person name="Rodrigues L."/>
            <person name="Saibo N.J.M."/>
            <person name="Varela M.C."/>
            <person name="Egas C."/>
            <person name="Matos J."/>
            <person name="Miguel C.M."/>
            <person name="Oliveira M.M."/>
            <person name="Ricardo C.P."/>
            <person name="Goncalves S."/>
        </authorList>
    </citation>
    <scope>NUCLEOTIDE SEQUENCE [LARGE SCALE GENOMIC DNA]</scope>
    <source>
        <strain evidence="3">cv. HL8</strain>
    </source>
</reference>
<evidence type="ECO:0000313" key="3">
    <source>
        <dbReference type="Proteomes" id="UP000237347"/>
    </source>
</evidence>
<protein>
    <recommendedName>
        <fullName evidence="4">Aminotransferase-like plant mobile domain-containing protein</fullName>
    </recommendedName>
</protein>